<evidence type="ECO:0000256" key="1">
    <source>
        <dbReference type="ARBA" id="ARBA00022679"/>
    </source>
</evidence>
<dbReference type="AlphaFoldDB" id="A0A9N9SQG7"/>
<evidence type="ECO:0000256" key="2">
    <source>
        <dbReference type="ARBA" id="ARBA00022695"/>
    </source>
</evidence>
<dbReference type="OrthoDB" id="6745853at2759"/>
<dbReference type="GO" id="GO:0016779">
    <property type="term" value="F:nucleotidyltransferase activity"/>
    <property type="evidence" value="ECO:0007669"/>
    <property type="project" value="UniProtKB-KW"/>
</dbReference>
<evidence type="ECO:0000256" key="5">
    <source>
        <dbReference type="SAM" id="MobiDB-lite"/>
    </source>
</evidence>
<dbReference type="Pfam" id="PF00078">
    <property type="entry name" value="RVT_1"/>
    <property type="match status" value="1"/>
</dbReference>
<dbReference type="InterPro" id="IPR021109">
    <property type="entry name" value="Peptidase_aspartic_dom_sf"/>
</dbReference>
<dbReference type="InterPro" id="IPR000477">
    <property type="entry name" value="RT_dom"/>
</dbReference>
<feature type="compositionally biased region" description="Polar residues" evidence="5">
    <location>
        <begin position="114"/>
        <end position="149"/>
    </location>
</feature>
<keyword evidence="3" id="KW-0540">Nuclease</keyword>
<keyword evidence="1" id="KW-0808">Transferase</keyword>
<gene>
    <name evidence="7" type="ORF">DIABBA_LOCUS1396</name>
</gene>
<dbReference type="PANTHER" id="PTHR37984">
    <property type="entry name" value="PROTEIN CBG26694"/>
    <property type="match status" value="1"/>
</dbReference>
<evidence type="ECO:0000313" key="7">
    <source>
        <dbReference type="EMBL" id="CAG9827401.1"/>
    </source>
</evidence>
<evidence type="ECO:0000256" key="4">
    <source>
        <dbReference type="ARBA" id="ARBA00022759"/>
    </source>
</evidence>
<keyword evidence="4" id="KW-0378">Hydrolase</keyword>
<dbReference type="Proteomes" id="UP001153709">
    <property type="component" value="Chromosome 1"/>
</dbReference>
<reference evidence="7" key="1">
    <citation type="submission" date="2022-01" db="EMBL/GenBank/DDBJ databases">
        <authorList>
            <person name="King R."/>
        </authorList>
    </citation>
    <scope>NUCLEOTIDE SEQUENCE</scope>
</reference>
<evidence type="ECO:0000256" key="3">
    <source>
        <dbReference type="ARBA" id="ARBA00022722"/>
    </source>
</evidence>
<sequence length="663" mass="75813">MAPKKSVIYESYKFYKLNQGTSTIAQYIANLKEQASLCEFEMVNDYLDRALRDKFVCGISEKRIQDRLLSEKDLTFVKACNIALAQEIIYLESKEIQHEPDSVHKVYEKVNPQKLKTNTKSSPSIVSRQSNKNGQSNGSHPNIPSSQSRSRYRNCWRCSRFHNADICPAKEWKCFVCQKQGHTSTVCRYRNVNFTKEEEEENQQENVYEFNSIVQEEGNVESEVGEANQIIEINNIKSIPALINVKVENKEVTMEVDSGATVSLMSFIEFKEKILYLTVNKTSSKLKTVSGSILTVIGKVNVNVKSNNNVYKLSLFIVDTKEKFTPLLGRSWLDVIKPNWREIFKVNNSQGEVNAVKFTELEHFRALFPKVFSQDNSQAIEGCQANLVIKEDAQMIFHKAYDVPYALREQVSKELSQMEKSGILVRTTQAEIASPIVIVKKSNGGIRICGDFKKTLNPILKQDHYPLPNLQDIFHKLVGGKVFTILDLSNAYLQLKVNETSKKLLTIHTHCGLYKFTRLPYGVSSAPAIFQMLMEQVLSGIDMTGVYLDDVIIAGEDLTDCKNNMLKVFERLNKYNIRINQNKSCFFRESVEYLGHVLDKEGVKPMQKKIEAIQKAPAPKNLTELRAYLGLLNYYSKFIPMLSTELYSLYKLLQKNQKCEWGE</sequence>
<dbReference type="PROSITE" id="PS50878">
    <property type="entry name" value="RT_POL"/>
    <property type="match status" value="1"/>
</dbReference>
<organism evidence="7 8">
    <name type="scientific">Diabrotica balteata</name>
    <name type="common">Banded cucumber beetle</name>
    <dbReference type="NCBI Taxonomy" id="107213"/>
    <lineage>
        <taxon>Eukaryota</taxon>
        <taxon>Metazoa</taxon>
        <taxon>Ecdysozoa</taxon>
        <taxon>Arthropoda</taxon>
        <taxon>Hexapoda</taxon>
        <taxon>Insecta</taxon>
        <taxon>Pterygota</taxon>
        <taxon>Neoptera</taxon>
        <taxon>Endopterygota</taxon>
        <taxon>Coleoptera</taxon>
        <taxon>Polyphaga</taxon>
        <taxon>Cucujiformia</taxon>
        <taxon>Chrysomeloidea</taxon>
        <taxon>Chrysomelidae</taxon>
        <taxon>Galerucinae</taxon>
        <taxon>Diabroticina</taxon>
        <taxon>Diabroticites</taxon>
        <taxon>Diabrotica</taxon>
    </lineage>
</organism>
<dbReference type="InterPro" id="IPR043128">
    <property type="entry name" value="Rev_trsase/Diguanyl_cyclase"/>
</dbReference>
<keyword evidence="4" id="KW-0255">Endonuclease</keyword>
<dbReference type="SUPFAM" id="SSF56672">
    <property type="entry name" value="DNA/RNA polymerases"/>
    <property type="match status" value="1"/>
</dbReference>
<dbReference type="Gene3D" id="2.40.70.10">
    <property type="entry name" value="Acid Proteases"/>
    <property type="match status" value="1"/>
</dbReference>
<dbReference type="SUPFAM" id="SSF50630">
    <property type="entry name" value="Acid proteases"/>
    <property type="match status" value="1"/>
</dbReference>
<accession>A0A9N9SQG7</accession>
<proteinExistence type="predicted"/>
<dbReference type="GO" id="GO:0071897">
    <property type="term" value="P:DNA biosynthetic process"/>
    <property type="evidence" value="ECO:0007669"/>
    <property type="project" value="UniProtKB-ARBA"/>
</dbReference>
<evidence type="ECO:0000259" key="6">
    <source>
        <dbReference type="PROSITE" id="PS50878"/>
    </source>
</evidence>
<dbReference type="Gene3D" id="3.10.10.10">
    <property type="entry name" value="HIV Type 1 Reverse Transcriptase, subunit A, domain 1"/>
    <property type="match status" value="1"/>
</dbReference>
<dbReference type="InterPro" id="IPR050951">
    <property type="entry name" value="Retrovirus_Pol_polyprotein"/>
</dbReference>
<protein>
    <recommendedName>
        <fullName evidence="6">Reverse transcriptase domain-containing protein</fullName>
    </recommendedName>
</protein>
<keyword evidence="2" id="KW-0548">Nucleotidyltransferase</keyword>
<keyword evidence="8" id="KW-1185">Reference proteome</keyword>
<dbReference type="PANTHER" id="PTHR37984:SF5">
    <property type="entry name" value="PROTEIN NYNRIN-LIKE"/>
    <property type="match status" value="1"/>
</dbReference>
<dbReference type="EMBL" id="OU898276">
    <property type="protein sequence ID" value="CAG9827401.1"/>
    <property type="molecule type" value="Genomic_DNA"/>
</dbReference>
<name>A0A9N9SQG7_DIABA</name>
<dbReference type="GO" id="GO:0004519">
    <property type="term" value="F:endonuclease activity"/>
    <property type="evidence" value="ECO:0007669"/>
    <property type="project" value="UniProtKB-KW"/>
</dbReference>
<dbReference type="CDD" id="cd01647">
    <property type="entry name" value="RT_LTR"/>
    <property type="match status" value="1"/>
</dbReference>
<feature type="region of interest" description="Disordered" evidence="5">
    <location>
        <begin position="109"/>
        <end position="149"/>
    </location>
</feature>
<dbReference type="Gene3D" id="4.10.60.10">
    <property type="entry name" value="Zinc finger, CCHC-type"/>
    <property type="match status" value="1"/>
</dbReference>
<dbReference type="Gene3D" id="3.30.70.270">
    <property type="match status" value="2"/>
</dbReference>
<dbReference type="InterPro" id="IPR043502">
    <property type="entry name" value="DNA/RNA_pol_sf"/>
</dbReference>
<evidence type="ECO:0000313" key="8">
    <source>
        <dbReference type="Proteomes" id="UP001153709"/>
    </source>
</evidence>
<feature type="domain" description="Reverse transcriptase" evidence="6">
    <location>
        <begin position="420"/>
        <end position="598"/>
    </location>
</feature>